<dbReference type="STRING" id="1842727.RD110_14260"/>
<keyword evidence="2" id="KW-0488">Methylation</keyword>
<comment type="similarity">
    <text evidence="3">Belongs to the methyl-accepting chemotaxis (MCP) protein family.</text>
</comment>
<keyword evidence="4" id="KW-0807">Transducer</keyword>
<dbReference type="AlphaFoldDB" id="A0A1P8JWV7"/>
<dbReference type="SMART" id="SM00283">
    <property type="entry name" value="MA"/>
    <property type="match status" value="1"/>
</dbReference>
<dbReference type="PRINTS" id="PR00260">
    <property type="entry name" value="CHEMTRNSDUCR"/>
</dbReference>
<evidence type="ECO:0000313" key="9">
    <source>
        <dbReference type="Proteomes" id="UP000186609"/>
    </source>
</evidence>
<feature type="transmembrane region" description="Helical" evidence="6">
    <location>
        <begin position="6"/>
        <end position="26"/>
    </location>
</feature>
<dbReference type="RefSeq" id="WP_076200097.1">
    <property type="nucleotide sequence ID" value="NZ_CP019236.1"/>
</dbReference>
<dbReference type="SUPFAM" id="SSF58104">
    <property type="entry name" value="Methyl-accepting chemotaxis protein (MCP) signaling domain"/>
    <property type="match status" value="1"/>
</dbReference>
<dbReference type="InterPro" id="IPR051310">
    <property type="entry name" value="MCP_chemotaxis"/>
</dbReference>
<dbReference type="Pfam" id="PF00015">
    <property type="entry name" value="MCPsignal"/>
    <property type="match status" value="1"/>
</dbReference>
<accession>A0A1P8JWV7</accession>
<feature type="region of interest" description="Disordered" evidence="5">
    <location>
        <begin position="519"/>
        <end position="598"/>
    </location>
</feature>
<dbReference type="GO" id="GO:0004888">
    <property type="term" value="F:transmembrane signaling receptor activity"/>
    <property type="evidence" value="ECO:0007669"/>
    <property type="project" value="InterPro"/>
</dbReference>
<keyword evidence="6" id="KW-1133">Transmembrane helix</keyword>
<dbReference type="CDD" id="cd11386">
    <property type="entry name" value="MCP_signal"/>
    <property type="match status" value="1"/>
</dbReference>
<feature type="region of interest" description="Disordered" evidence="5">
    <location>
        <begin position="287"/>
        <end position="314"/>
    </location>
</feature>
<dbReference type="Gene3D" id="1.10.287.950">
    <property type="entry name" value="Methyl-accepting chemotaxis protein"/>
    <property type="match status" value="1"/>
</dbReference>
<dbReference type="GO" id="GO:0005886">
    <property type="term" value="C:plasma membrane"/>
    <property type="evidence" value="ECO:0007669"/>
    <property type="project" value="TreeGrafter"/>
</dbReference>
<protein>
    <recommendedName>
        <fullName evidence="7">Methyl-accepting transducer domain-containing protein</fullName>
    </recommendedName>
</protein>
<evidence type="ECO:0000256" key="1">
    <source>
        <dbReference type="ARBA" id="ARBA00004370"/>
    </source>
</evidence>
<keyword evidence="9" id="KW-1185">Reference proteome</keyword>
<feature type="compositionally biased region" description="Low complexity" evidence="5">
    <location>
        <begin position="549"/>
        <end position="569"/>
    </location>
</feature>
<evidence type="ECO:0000256" key="4">
    <source>
        <dbReference type="PROSITE-ProRule" id="PRU00284"/>
    </source>
</evidence>
<name>A0A1P8JWV7_9BURK</name>
<dbReference type="OrthoDB" id="9177860at2"/>
<reference evidence="8 9" key="1">
    <citation type="submission" date="2017-01" db="EMBL/GenBank/DDBJ databases">
        <authorList>
            <person name="Mah S.A."/>
            <person name="Swanson W.J."/>
            <person name="Moy G.W."/>
            <person name="Vacquier V.D."/>
        </authorList>
    </citation>
    <scope>NUCLEOTIDE SEQUENCE [LARGE SCALE GENOMIC DNA]</scope>
    <source>
        <strain evidence="8 9">DCY110</strain>
    </source>
</reference>
<dbReference type="GO" id="GO:0007165">
    <property type="term" value="P:signal transduction"/>
    <property type="evidence" value="ECO:0007669"/>
    <property type="project" value="UniProtKB-KW"/>
</dbReference>
<dbReference type="Proteomes" id="UP000186609">
    <property type="component" value="Chromosome"/>
</dbReference>
<dbReference type="FunFam" id="1.10.287.950:FF:000001">
    <property type="entry name" value="Methyl-accepting chemotaxis sensory transducer"/>
    <property type="match status" value="1"/>
</dbReference>
<dbReference type="InterPro" id="IPR024478">
    <property type="entry name" value="HlyB_4HB_MCP"/>
</dbReference>
<dbReference type="InterPro" id="IPR004089">
    <property type="entry name" value="MCPsignal_dom"/>
</dbReference>
<dbReference type="KEGG" id="rhy:RD110_14260"/>
<dbReference type="CDD" id="cd19411">
    <property type="entry name" value="MCP2201-like_sensor"/>
    <property type="match status" value="1"/>
</dbReference>
<feature type="transmembrane region" description="Helical" evidence="6">
    <location>
        <begin position="192"/>
        <end position="210"/>
    </location>
</feature>
<dbReference type="InterPro" id="IPR047347">
    <property type="entry name" value="YvaQ-like_sensor"/>
</dbReference>
<comment type="subcellular location">
    <subcellularLocation>
        <location evidence="1">Membrane</location>
    </subcellularLocation>
</comment>
<evidence type="ECO:0000256" key="3">
    <source>
        <dbReference type="ARBA" id="ARBA00029447"/>
    </source>
</evidence>
<feature type="compositionally biased region" description="Pro residues" evidence="5">
    <location>
        <begin position="539"/>
        <end position="548"/>
    </location>
</feature>
<evidence type="ECO:0000256" key="5">
    <source>
        <dbReference type="SAM" id="MobiDB-lite"/>
    </source>
</evidence>
<gene>
    <name evidence="8" type="ORF">RD110_14260</name>
</gene>
<keyword evidence="6" id="KW-0472">Membrane</keyword>
<sequence length="598" mass="62428">MKMRTRLYGGFLVILALMVASTLFGLNRMADINQRMVEITDVNNVEADFLTAMQLSVEDRMIALANVALLTEDAAMQREMDRIKAQEKIYSDAETKLNQMFATIPSTQPQELAGMVKIKKLEAAALPAMAKAAKAGLANQAEASTRAMLDDVRPAHDAWFAALSEMVTLEARLNDEATTEAKASYASARTGMLALGAVALVLGLAIAFLITRQLTRQLGGEPQDVAGIAERIAAGDLSREVATAPGDQASVLFAMRTMRDNLVGIVSGVRRNAEGVATASAQIAQGNSDLSGRTEEQASALQQTASSMEELSSTVTQNAENARQANQLAMNASRVAVEGGEVVAQVVDTMKGINDSSRKIGDIIGVIDGIAFQTNILALNAAVEAARAGEQGRGFAVVASEVRGLAGRSAEAAKEIKLLISASVDRVAQGTALVDKAGVTMTEVVQSIRRVTDIMGEISAASTEQSQGVGQVGEAVAQMDQATQQNAALVEESAAAAGSLNTQASELVQAVAVFKLPGDTPGGRDVRPSPAAPKAAPIQPKPTKPPTVPNNVVGKPKLVVVPPAVGPAQPAKPPARIQAQPRPSAPPTANADGDWESF</sequence>
<organism evidence="8 9">
    <name type="scientific">Rhodoferax koreensis</name>
    <dbReference type="NCBI Taxonomy" id="1842727"/>
    <lineage>
        <taxon>Bacteria</taxon>
        <taxon>Pseudomonadati</taxon>
        <taxon>Pseudomonadota</taxon>
        <taxon>Betaproteobacteria</taxon>
        <taxon>Burkholderiales</taxon>
        <taxon>Comamonadaceae</taxon>
        <taxon>Rhodoferax</taxon>
    </lineage>
</organism>
<evidence type="ECO:0000256" key="2">
    <source>
        <dbReference type="ARBA" id="ARBA00022481"/>
    </source>
</evidence>
<feature type="compositionally biased region" description="Low complexity" evidence="5">
    <location>
        <begin position="528"/>
        <end position="538"/>
    </location>
</feature>
<dbReference type="GO" id="GO:0006935">
    <property type="term" value="P:chemotaxis"/>
    <property type="evidence" value="ECO:0007669"/>
    <property type="project" value="InterPro"/>
</dbReference>
<evidence type="ECO:0000256" key="6">
    <source>
        <dbReference type="SAM" id="Phobius"/>
    </source>
</evidence>
<dbReference type="PANTHER" id="PTHR43531">
    <property type="entry name" value="PROTEIN ICFG"/>
    <property type="match status" value="1"/>
</dbReference>
<proteinExistence type="inferred from homology"/>
<dbReference type="EMBL" id="CP019236">
    <property type="protein sequence ID" value="APW38218.1"/>
    <property type="molecule type" value="Genomic_DNA"/>
</dbReference>
<dbReference type="Pfam" id="PF12729">
    <property type="entry name" value="4HB_MCP_1"/>
    <property type="match status" value="1"/>
</dbReference>
<dbReference type="InterPro" id="IPR004090">
    <property type="entry name" value="Chemotax_Me-accpt_rcpt"/>
</dbReference>
<evidence type="ECO:0000259" key="7">
    <source>
        <dbReference type="PROSITE" id="PS50111"/>
    </source>
</evidence>
<evidence type="ECO:0000313" key="8">
    <source>
        <dbReference type="EMBL" id="APW38218.1"/>
    </source>
</evidence>
<dbReference type="PROSITE" id="PS50111">
    <property type="entry name" value="CHEMOTAXIS_TRANSDUC_2"/>
    <property type="match status" value="1"/>
</dbReference>
<dbReference type="PANTHER" id="PTHR43531:SF14">
    <property type="entry name" value="METHYL-ACCEPTING CHEMOTAXIS PROTEIN I-RELATED"/>
    <property type="match status" value="1"/>
</dbReference>
<feature type="domain" description="Methyl-accepting transducer" evidence="7">
    <location>
        <begin position="272"/>
        <end position="501"/>
    </location>
</feature>
<keyword evidence="6" id="KW-0812">Transmembrane</keyword>